<dbReference type="GO" id="GO:0016117">
    <property type="term" value="P:carotenoid biosynthetic process"/>
    <property type="evidence" value="ECO:0007669"/>
    <property type="project" value="UniProtKB-KW"/>
</dbReference>
<sequence length="498" mass="54357">MKVVVIGAGLAGLSAACHLVGAGHEVTVLEQGSDAGGRASYLAQDGFILDNGPTVLTMTSLVDQALRAAGSSLAAHLDLVELKPAYRAFYSDGNRFDGDGVLEVHSSKEEMVEEIRSKCSAKDADSYIKFTSYLKKLYEVEFPNFIDAQMDSVVSLLSSPKAAASLLALNAFTSLDKVVRRYFDDDRLVKLFSFQALYAGLSPLKARAIYAIITYMDSVEGVYYPIGGMNQISKALRDAAIDAGAKFEFNFKVESMKYGSGNKTNRKIESVRSSDGTIVQADAVIVTAELAQAYDTFLSDLRAPRVLSVGEYSPSAYLHLLGVKGTPDLFAHHNIFFGKQWKKSFDSLLKSGQRMEDPSLLVSLPTATDRSLAPEGHSVLYFLEPVPNLDAPIDWTKERVAAQSDTVRRLMEFGFISNESDIVTEKIYDPIDWLNMGMSKGTPFALSHRFFQSGPFRPKNFSKEVENLFFAGSTTTPGVGVPMVLTSGRLAAERVGAR</sequence>
<dbReference type="Gene3D" id="3.50.50.60">
    <property type="entry name" value="FAD/NAD(P)-binding domain"/>
    <property type="match status" value="2"/>
</dbReference>
<dbReference type="OrthoDB" id="9774675at2"/>
<evidence type="ECO:0000256" key="4">
    <source>
        <dbReference type="RuleBase" id="RU362075"/>
    </source>
</evidence>
<dbReference type="InterPro" id="IPR002937">
    <property type="entry name" value="Amino_oxidase"/>
</dbReference>
<dbReference type="STRING" id="1121881.SAMN02745225_01862"/>
<comment type="pathway">
    <text evidence="1 4">Carotenoid biosynthesis.</text>
</comment>
<dbReference type="SUPFAM" id="SSF51905">
    <property type="entry name" value="FAD/NAD(P)-binding domain"/>
    <property type="match status" value="1"/>
</dbReference>
<keyword evidence="2 4" id="KW-0125">Carotenoid biosynthesis</keyword>
<reference evidence="7" key="1">
    <citation type="submission" date="2016-11" db="EMBL/GenBank/DDBJ databases">
        <authorList>
            <person name="Varghese N."/>
            <person name="Submissions S."/>
        </authorList>
    </citation>
    <scope>NUCLEOTIDE SEQUENCE [LARGE SCALE GENOMIC DNA]</scope>
    <source>
        <strain evidence="7">DSM 19514</strain>
    </source>
</reference>
<dbReference type="GO" id="GO:0016491">
    <property type="term" value="F:oxidoreductase activity"/>
    <property type="evidence" value="ECO:0007669"/>
    <property type="project" value="UniProtKB-KW"/>
</dbReference>
<dbReference type="EMBL" id="FQUL01000032">
    <property type="protein sequence ID" value="SHE87411.1"/>
    <property type="molecule type" value="Genomic_DNA"/>
</dbReference>
<evidence type="ECO:0000256" key="2">
    <source>
        <dbReference type="ARBA" id="ARBA00022746"/>
    </source>
</evidence>
<protein>
    <submittedName>
        <fullName evidence="6">Phytoene desaturase</fullName>
    </submittedName>
</protein>
<dbReference type="Proteomes" id="UP000184295">
    <property type="component" value="Unassembled WGS sequence"/>
</dbReference>
<dbReference type="PANTHER" id="PTHR43734">
    <property type="entry name" value="PHYTOENE DESATURASE"/>
    <property type="match status" value="1"/>
</dbReference>
<dbReference type="PANTHER" id="PTHR43734:SF1">
    <property type="entry name" value="PHYTOENE DESATURASE"/>
    <property type="match status" value="1"/>
</dbReference>
<evidence type="ECO:0000256" key="3">
    <source>
        <dbReference type="ARBA" id="ARBA00023002"/>
    </source>
</evidence>
<dbReference type="InterPro" id="IPR014105">
    <property type="entry name" value="Carotenoid/retinoid_OxRdtase"/>
</dbReference>
<evidence type="ECO:0000256" key="1">
    <source>
        <dbReference type="ARBA" id="ARBA00004829"/>
    </source>
</evidence>
<evidence type="ECO:0000259" key="5">
    <source>
        <dbReference type="Pfam" id="PF01593"/>
    </source>
</evidence>
<accession>A0A1M4X1N0</accession>
<name>A0A1M4X1N0_9ACTN</name>
<feature type="domain" description="Amine oxidase" evidence="5">
    <location>
        <begin position="10"/>
        <end position="495"/>
    </location>
</feature>
<gene>
    <name evidence="6" type="ORF">SAMN02745225_01862</name>
</gene>
<keyword evidence="3 4" id="KW-0560">Oxidoreductase</keyword>
<dbReference type="AlphaFoldDB" id="A0A1M4X1N0"/>
<dbReference type="InterPro" id="IPR036188">
    <property type="entry name" value="FAD/NAD-bd_sf"/>
</dbReference>
<dbReference type="PROSITE" id="PS51257">
    <property type="entry name" value="PROKAR_LIPOPROTEIN"/>
    <property type="match status" value="1"/>
</dbReference>
<keyword evidence="7" id="KW-1185">Reference proteome</keyword>
<dbReference type="Pfam" id="PF01593">
    <property type="entry name" value="Amino_oxidase"/>
    <property type="match status" value="1"/>
</dbReference>
<evidence type="ECO:0000313" key="6">
    <source>
        <dbReference type="EMBL" id="SHE87411.1"/>
    </source>
</evidence>
<organism evidence="6 7">
    <name type="scientific">Ferrithrix thermotolerans DSM 19514</name>
    <dbReference type="NCBI Taxonomy" id="1121881"/>
    <lineage>
        <taxon>Bacteria</taxon>
        <taxon>Bacillati</taxon>
        <taxon>Actinomycetota</taxon>
        <taxon>Acidimicrobiia</taxon>
        <taxon>Acidimicrobiales</taxon>
        <taxon>Acidimicrobiaceae</taxon>
        <taxon>Ferrithrix</taxon>
    </lineage>
</organism>
<proteinExistence type="inferred from homology"/>
<evidence type="ECO:0000313" key="7">
    <source>
        <dbReference type="Proteomes" id="UP000184295"/>
    </source>
</evidence>
<comment type="similarity">
    <text evidence="4">Belongs to the carotenoid/retinoid oxidoreductase family.</text>
</comment>
<dbReference type="NCBIfam" id="TIGR02734">
    <property type="entry name" value="crtI_fam"/>
    <property type="match status" value="1"/>
</dbReference>